<name>A0A225AGE4_TALAT</name>
<dbReference type="SUPFAM" id="SSF51445">
    <property type="entry name" value="(Trans)glycosidases"/>
    <property type="match status" value="1"/>
</dbReference>
<evidence type="ECO:0000313" key="5">
    <source>
        <dbReference type="Proteomes" id="UP000214365"/>
    </source>
</evidence>
<organism evidence="4 5">
    <name type="scientific">Talaromyces atroroseus</name>
    <dbReference type="NCBI Taxonomy" id="1441469"/>
    <lineage>
        <taxon>Eukaryota</taxon>
        <taxon>Fungi</taxon>
        <taxon>Dikarya</taxon>
        <taxon>Ascomycota</taxon>
        <taxon>Pezizomycotina</taxon>
        <taxon>Eurotiomycetes</taxon>
        <taxon>Eurotiomycetidae</taxon>
        <taxon>Eurotiales</taxon>
        <taxon>Trichocomaceae</taxon>
        <taxon>Talaromyces</taxon>
        <taxon>Talaromyces sect. Trachyspermi</taxon>
    </lineage>
</organism>
<dbReference type="GeneID" id="31007088"/>
<dbReference type="EMBL" id="LFMY01000012">
    <property type="protein sequence ID" value="OKL57184.1"/>
    <property type="molecule type" value="Genomic_DNA"/>
</dbReference>
<comment type="similarity">
    <text evidence="1">Belongs to the glycosyl hydrolase 18 family. Chitinase class V subfamily.</text>
</comment>
<evidence type="ECO:0000256" key="1">
    <source>
        <dbReference type="ARBA" id="ARBA00008682"/>
    </source>
</evidence>
<proteinExistence type="inferred from homology"/>
<keyword evidence="5" id="KW-1185">Reference proteome</keyword>
<dbReference type="Gene3D" id="3.20.20.80">
    <property type="entry name" value="Glycosidases"/>
    <property type="match status" value="1"/>
</dbReference>
<dbReference type="PANTHER" id="PTHR11177">
    <property type="entry name" value="CHITINASE"/>
    <property type="match status" value="1"/>
</dbReference>
<dbReference type="Gene3D" id="3.10.50.10">
    <property type="match status" value="1"/>
</dbReference>
<evidence type="ECO:0000256" key="2">
    <source>
        <dbReference type="ARBA" id="ARBA00012729"/>
    </source>
</evidence>
<dbReference type="PANTHER" id="PTHR11177:SF333">
    <property type="entry name" value="CHITINASE"/>
    <property type="match status" value="1"/>
</dbReference>
<dbReference type="InterPro" id="IPR050314">
    <property type="entry name" value="Glycosyl_Hydrlase_18"/>
</dbReference>
<dbReference type="GO" id="GO:0008843">
    <property type="term" value="F:endochitinase activity"/>
    <property type="evidence" value="ECO:0007669"/>
    <property type="project" value="UniProtKB-EC"/>
</dbReference>
<dbReference type="Proteomes" id="UP000214365">
    <property type="component" value="Unassembled WGS sequence"/>
</dbReference>
<sequence>MNTPWIIHVWQSRASCVIGCHTLSIVVVRAVAVGRGILGTRSAEHPYIGNVILAHTNLTEIKTSLGLMWDVGVSPGDINLGIGFYGRSYTVSDSNCYAPGCPFSSAGNAGSCTDSAGTLSYAEIMEYMEDDDAYVVWDETDAVNYMFWEGDQWVSFDNNITFKQKVDYANEVCLGGLFIWSVDQDTYDWQALSGLLDQTIDSADILTGDNTNNSALSQIYSAYTGTDCYISDCADINTGQCETGYSVLDYVHNGTYGMIQDPSSTVCKTGSEDDSDAQYRMICCPVDSMPESCLWERDYDDMCTGGSGTCGSCKFELVADTYVDRTGSVACIENSVRSLCCNTDPALEKCSWTGCGASCPAGNYTFSEQTTYSGSNLASTEVTCPSGEYSSFCCPSEGEIKGDPVNAVFNADLFVLITQRSTLVDDGSTTTCSSGFNKLCCDPPDASTSWPVNPKDLFEYMEDDISYYYDVQKTSNDEDTKNASEDPFALVMIDADDSAYDESLVDQWSFLTDETELQNRNLKVHKRHSLFEHRNDTFDNVVEVYHIQCINLYADANPCTSIFKGGAPNTIVKMPENVGAGPYARVIGLSPLSSNEMNLPPRSTDEVYELKVDYDFAAAAADEKGDVYFRIDYTNLQGYWDEITDTPAKHKRWFGTFDNWLKKMTTIVKTGSLPLEYQEHIKLFHAQEYCPKWNLNATFDVDAFLRLGLYNQYGYYFEGSTLPTPEVISAYGYFSIQPAAVVLMTVRANAIMQSSTGPTKLFSVGFPGMSVKGLISIGPEMLLLGQLDASLSVSGELNAGISVDFSRTEVYFPQDAAGEADTVDPSNDNRTQTYSFNPTLDATLSAEGSLASDSILDAGGSLWNFRPWGDLMSGYVTAGLTNTLTFGVSANATASLDSSLTAGFCYWADYVHSIFVRADMSFLGNVSYWGSQYDVTSPSDSIEVVPETCVSYSSNDTLTKRYPTQSLVPDGTEEACFGGVISCQTIDNNVTSAANLSCPVVCDGDSCTFLDSDSSKKRQVNIPKGCVRFLALWYNCDWFPNKYIQNLNTATNSYNPYYQAEGICTNVYSYLYQNMNRLSAATMGSNFMLLEYQRGATSTNRANACGVVASQCSQLKSSLWSLAVQQAPPDVAYLMQGYSDSMMCDEFPSNPLCLLTIPIPGVAALSNQQWRNPSFTGYTRHFTINLFGSSSNTNSLGPFGGYYDGSNIVPLVQVVGGVNTFHSNIWTLNNNAVEYENPYVTEVLIPKNWKELSRQMPNAEVDDETFAAMIIRVLELADAANETLILKPHSAVVDTPSMSAVSHMPSSTLSHEHFERHVHWHH</sequence>
<evidence type="ECO:0000313" key="4">
    <source>
        <dbReference type="EMBL" id="OKL57184.1"/>
    </source>
</evidence>
<reference evidence="4 5" key="1">
    <citation type="submission" date="2015-06" db="EMBL/GenBank/DDBJ databases">
        <title>Talaromyces atroroseus IBT 11181 draft genome.</title>
        <authorList>
            <person name="Rasmussen K.B."/>
            <person name="Rasmussen S."/>
            <person name="Petersen B."/>
            <person name="Sicheritz-Ponten T."/>
            <person name="Mortensen U.H."/>
            <person name="Thrane U."/>
        </authorList>
    </citation>
    <scope>NUCLEOTIDE SEQUENCE [LARGE SCALE GENOMIC DNA]</scope>
    <source>
        <strain evidence="4 5">IBT 11181</strain>
    </source>
</reference>
<comment type="caution">
    <text evidence="4">The sequence shown here is derived from an EMBL/GenBank/DDBJ whole genome shotgun (WGS) entry which is preliminary data.</text>
</comment>
<dbReference type="EC" id="3.2.1.14" evidence="2"/>
<dbReference type="SUPFAM" id="SSF54556">
    <property type="entry name" value="Chitinase insertion domain"/>
    <property type="match status" value="1"/>
</dbReference>
<evidence type="ECO:0000259" key="3">
    <source>
        <dbReference type="Pfam" id="PF00704"/>
    </source>
</evidence>
<dbReference type="STRING" id="1441469.A0A225AGE4"/>
<accession>A0A225AGE4</accession>
<gene>
    <name evidence="4" type="ORF">UA08_07332</name>
</gene>
<dbReference type="Pfam" id="PF00704">
    <property type="entry name" value="Glyco_hydro_18"/>
    <property type="match status" value="1"/>
</dbReference>
<dbReference type="InterPro" id="IPR017853">
    <property type="entry name" value="GH"/>
</dbReference>
<dbReference type="InterPro" id="IPR001223">
    <property type="entry name" value="Glyco_hydro18_cat"/>
</dbReference>
<dbReference type="InterPro" id="IPR029070">
    <property type="entry name" value="Chitinase_insertion_sf"/>
</dbReference>
<dbReference type="GO" id="GO:0005975">
    <property type="term" value="P:carbohydrate metabolic process"/>
    <property type="evidence" value="ECO:0007669"/>
    <property type="project" value="InterPro"/>
</dbReference>
<dbReference type="RefSeq" id="XP_020117305.1">
    <property type="nucleotide sequence ID" value="XM_020262414.1"/>
</dbReference>
<protein>
    <recommendedName>
        <fullName evidence="2">chitinase</fullName>
        <ecNumber evidence="2">3.2.1.14</ecNumber>
    </recommendedName>
</protein>
<feature type="domain" description="GH18" evidence="3">
    <location>
        <begin position="55"/>
        <end position="185"/>
    </location>
</feature>
<dbReference type="OrthoDB" id="73875at2759"/>